<organism evidence="2 3">
    <name type="scientific">Hymenobacter fastidiosus</name>
    <dbReference type="NCBI Taxonomy" id="486264"/>
    <lineage>
        <taxon>Bacteria</taxon>
        <taxon>Pseudomonadati</taxon>
        <taxon>Bacteroidota</taxon>
        <taxon>Cytophagia</taxon>
        <taxon>Cytophagales</taxon>
        <taxon>Hymenobacteraceae</taxon>
        <taxon>Hymenobacter</taxon>
    </lineage>
</organism>
<dbReference type="Pfam" id="PF13428">
    <property type="entry name" value="TPR_14"/>
    <property type="match status" value="1"/>
</dbReference>
<keyword evidence="1" id="KW-0732">Signal</keyword>
<name>A0ABP7SCP1_9BACT</name>
<feature type="signal peptide" evidence="1">
    <location>
        <begin position="1"/>
        <end position="21"/>
    </location>
</feature>
<comment type="caution">
    <text evidence="2">The sequence shown here is derived from an EMBL/GenBank/DDBJ whole genome shotgun (WGS) entry which is preliminary data.</text>
</comment>
<evidence type="ECO:0000256" key="1">
    <source>
        <dbReference type="SAM" id="SignalP"/>
    </source>
</evidence>
<dbReference type="RefSeq" id="WP_345073105.1">
    <property type="nucleotide sequence ID" value="NZ_BAABDJ010000022.1"/>
</dbReference>
<dbReference type="InterPro" id="IPR011990">
    <property type="entry name" value="TPR-like_helical_dom_sf"/>
</dbReference>
<gene>
    <name evidence="2" type="ORF">GCM10022408_22600</name>
</gene>
<evidence type="ECO:0000313" key="3">
    <source>
        <dbReference type="Proteomes" id="UP001500567"/>
    </source>
</evidence>
<keyword evidence="3" id="KW-1185">Reference proteome</keyword>
<accession>A0ABP7SCP1</accession>
<protein>
    <recommendedName>
        <fullName evidence="4">Tetratricopeptide repeat protein</fullName>
    </recommendedName>
</protein>
<reference evidence="3" key="1">
    <citation type="journal article" date="2019" name="Int. J. Syst. Evol. Microbiol.">
        <title>The Global Catalogue of Microorganisms (GCM) 10K type strain sequencing project: providing services to taxonomists for standard genome sequencing and annotation.</title>
        <authorList>
            <consortium name="The Broad Institute Genomics Platform"/>
            <consortium name="The Broad Institute Genome Sequencing Center for Infectious Disease"/>
            <person name="Wu L."/>
            <person name="Ma J."/>
        </authorList>
    </citation>
    <scope>NUCLEOTIDE SEQUENCE [LARGE SCALE GENOMIC DNA]</scope>
    <source>
        <strain evidence="3">JCM 17224</strain>
    </source>
</reference>
<evidence type="ECO:0000313" key="2">
    <source>
        <dbReference type="EMBL" id="GAA4009908.1"/>
    </source>
</evidence>
<dbReference type="SUPFAM" id="SSF48452">
    <property type="entry name" value="TPR-like"/>
    <property type="match status" value="1"/>
</dbReference>
<dbReference type="EMBL" id="BAABDJ010000022">
    <property type="protein sequence ID" value="GAA4009908.1"/>
    <property type="molecule type" value="Genomic_DNA"/>
</dbReference>
<feature type="chain" id="PRO_5045397058" description="Tetratricopeptide repeat protein" evidence="1">
    <location>
        <begin position="22"/>
        <end position="241"/>
    </location>
</feature>
<proteinExistence type="predicted"/>
<evidence type="ECO:0008006" key="4">
    <source>
        <dbReference type="Google" id="ProtNLM"/>
    </source>
</evidence>
<dbReference type="Gene3D" id="1.25.40.10">
    <property type="entry name" value="Tetratricopeptide repeat domain"/>
    <property type="match status" value="1"/>
</dbReference>
<sequence length="241" mass="26660">MKKCLLLLLCMVLLLPGRTKAQTNGAAVLAGIQQKITWRTPTDSLQQLARALDELRAKKPNPYLSYWGAFAQYHLYFRAGQHKQQAEAALQKGMALLEDLPAKTAEHYALLSLLQGLNLEFASFLTVAFKAGTVKENAEKAVALAPDNLRARYARGINDYYTPKQYGGGKVAIEHFKKAIAAPDKPDANPYAPNWGKPDAYWYLAQAYKAAGQTEQARTTATEGLSKYPQHSKLKGFLAKM</sequence>
<dbReference type="Proteomes" id="UP001500567">
    <property type="component" value="Unassembled WGS sequence"/>
</dbReference>